<organism evidence="1 2">
    <name type="scientific">Dermacentor silvarum</name>
    <name type="common">Tick</name>
    <dbReference type="NCBI Taxonomy" id="543639"/>
    <lineage>
        <taxon>Eukaryota</taxon>
        <taxon>Metazoa</taxon>
        <taxon>Ecdysozoa</taxon>
        <taxon>Arthropoda</taxon>
        <taxon>Chelicerata</taxon>
        <taxon>Arachnida</taxon>
        <taxon>Acari</taxon>
        <taxon>Parasitiformes</taxon>
        <taxon>Ixodida</taxon>
        <taxon>Ixodoidea</taxon>
        <taxon>Ixodidae</taxon>
        <taxon>Rhipicephalinae</taxon>
        <taxon>Dermacentor</taxon>
    </lineage>
</organism>
<dbReference type="Proteomes" id="UP000821865">
    <property type="component" value="Chromosome 8"/>
</dbReference>
<dbReference type="EMBL" id="CM023477">
    <property type="protein sequence ID" value="KAH7936896.1"/>
    <property type="molecule type" value="Genomic_DNA"/>
</dbReference>
<gene>
    <name evidence="1" type="ORF">HPB49_006056</name>
</gene>
<proteinExistence type="predicted"/>
<evidence type="ECO:0000313" key="1">
    <source>
        <dbReference type="EMBL" id="KAH7936896.1"/>
    </source>
</evidence>
<comment type="caution">
    <text evidence="1">The sequence shown here is derived from an EMBL/GenBank/DDBJ whole genome shotgun (WGS) entry which is preliminary data.</text>
</comment>
<evidence type="ECO:0000313" key="2">
    <source>
        <dbReference type="Proteomes" id="UP000821865"/>
    </source>
</evidence>
<name>A0ACB8C7K4_DERSI</name>
<accession>A0ACB8C7K4</accession>
<protein>
    <submittedName>
        <fullName evidence="1">Uncharacterized protein</fullName>
    </submittedName>
</protein>
<sequence length="292" mass="32918">MQWGMLLPLICGAAQINYQEARLHDRLRLNPHNNSFTMSTPCEDRAKRYVSTQVLQIQDQQYPVRAYIAAPDDALRGILYNAIYNQSQEDIFQDLTTMNRSPNFTITDARPLGNTKSILITFVNARVLPKQLTFYGAVYMCHPFKVKMEACFNCWKPGHHADVCPLPLSHKCHRCGEAHQIIDQPVCEPKCILCNGLHFTGSKNCKVRFERAGNPKPSRLTGHQQPPSITSVPPEALNSHDSRSKFRSSSKTNSGSPSRSRSRSTTQKGRRRSRSSSFPPLPAARTSPPKNR</sequence>
<reference evidence="1" key="1">
    <citation type="submission" date="2020-05" db="EMBL/GenBank/DDBJ databases">
        <title>Large-scale comparative analyses of tick genomes elucidate their genetic diversity and vector capacities.</title>
        <authorList>
            <person name="Jia N."/>
            <person name="Wang J."/>
            <person name="Shi W."/>
            <person name="Du L."/>
            <person name="Sun Y."/>
            <person name="Zhan W."/>
            <person name="Jiang J."/>
            <person name="Wang Q."/>
            <person name="Zhang B."/>
            <person name="Ji P."/>
            <person name="Sakyi L.B."/>
            <person name="Cui X."/>
            <person name="Yuan T."/>
            <person name="Jiang B."/>
            <person name="Yang W."/>
            <person name="Lam T.T.-Y."/>
            <person name="Chang Q."/>
            <person name="Ding S."/>
            <person name="Wang X."/>
            <person name="Zhu J."/>
            <person name="Ruan X."/>
            <person name="Zhao L."/>
            <person name="Wei J."/>
            <person name="Que T."/>
            <person name="Du C."/>
            <person name="Cheng J."/>
            <person name="Dai P."/>
            <person name="Han X."/>
            <person name="Huang E."/>
            <person name="Gao Y."/>
            <person name="Liu J."/>
            <person name="Shao H."/>
            <person name="Ye R."/>
            <person name="Li L."/>
            <person name="Wei W."/>
            <person name="Wang X."/>
            <person name="Wang C."/>
            <person name="Yang T."/>
            <person name="Huo Q."/>
            <person name="Li W."/>
            <person name="Guo W."/>
            <person name="Chen H."/>
            <person name="Zhou L."/>
            <person name="Ni X."/>
            <person name="Tian J."/>
            <person name="Zhou Y."/>
            <person name="Sheng Y."/>
            <person name="Liu T."/>
            <person name="Pan Y."/>
            <person name="Xia L."/>
            <person name="Li J."/>
            <person name="Zhao F."/>
            <person name="Cao W."/>
        </authorList>
    </citation>
    <scope>NUCLEOTIDE SEQUENCE</scope>
    <source>
        <strain evidence="1">Dsil-2018</strain>
    </source>
</reference>
<keyword evidence="2" id="KW-1185">Reference proteome</keyword>